<comment type="similarity">
    <text evidence="1 2">Belongs to the short-chain dehydrogenases/reductases (SDR) family.</text>
</comment>
<keyword evidence="4" id="KW-1185">Reference proteome</keyword>
<dbReference type="InterPro" id="IPR036291">
    <property type="entry name" value="NAD(P)-bd_dom_sf"/>
</dbReference>
<proteinExistence type="inferred from homology"/>
<evidence type="ECO:0000313" key="4">
    <source>
        <dbReference type="Proteomes" id="UP000298058"/>
    </source>
</evidence>
<dbReference type="PANTHER" id="PTHR42879:SF2">
    <property type="entry name" value="3-OXOACYL-[ACYL-CARRIER-PROTEIN] REDUCTASE FABG"/>
    <property type="match status" value="1"/>
</dbReference>
<dbReference type="PRINTS" id="PR00081">
    <property type="entry name" value="GDHRDH"/>
</dbReference>
<dbReference type="InterPro" id="IPR050259">
    <property type="entry name" value="SDR"/>
</dbReference>
<dbReference type="InterPro" id="IPR002347">
    <property type="entry name" value="SDR_fam"/>
</dbReference>
<gene>
    <name evidence="3" type="ORF">EHS15_11045</name>
</gene>
<accession>A0A4V3JXW1</accession>
<dbReference type="Gene3D" id="3.40.50.720">
    <property type="entry name" value="NAD(P)-binding Rossmann-like Domain"/>
    <property type="match status" value="1"/>
</dbReference>
<name>A0A4V3JXW1_9LEPT</name>
<dbReference type="Proteomes" id="UP000298058">
    <property type="component" value="Unassembled WGS sequence"/>
</dbReference>
<comment type="caution">
    <text evidence="3">The sequence shown here is derived from an EMBL/GenBank/DDBJ whole genome shotgun (WGS) entry which is preliminary data.</text>
</comment>
<evidence type="ECO:0000256" key="1">
    <source>
        <dbReference type="ARBA" id="ARBA00006484"/>
    </source>
</evidence>
<evidence type="ECO:0000313" key="3">
    <source>
        <dbReference type="EMBL" id="TGN18946.1"/>
    </source>
</evidence>
<dbReference type="OrthoDB" id="9808814at2"/>
<sequence>MSSEKKIAFVTGASRGIGLAISQKLVSMGHYVLGVSRTPETCSWKHDSFELLSLDLRDTKQIQGFLKERKETFKNLNVVVHNAGVGYFSPLEELSWQQIQDMISLHLTAPMLITNSLLRDLKSNRGRVFLIGSIAGTKVSPWGNVYGATKAGLIHFGKEMFQELRKSGVRVTNIIPDLTRSEFYNELSFTTEEDSKAYLLPECIASALETVMLQREGTVVSEILIQPELFKIKKKEK</sequence>
<dbReference type="RefSeq" id="WP_135760630.1">
    <property type="nucleotide sequence ID" value="NZ_RQHW01000042.1"/>
</dbReference>
<dbReference type="PANTHER" id="PTHR42879">
    <property type="entry name" value="3-OXOACYL-(ACYL-CARRIER-PROTEIN) REDUCTASE"/>
    <property type="match status" value="1"/>
</dbReference>
<dbReference type="PRINTS" id="PR00080">
    <property type="entry name" value="SDRFAMILY"/>
</dbReference>
<reference evidence="3" key="1">
    <citation type="journal article" date="2019" name="PLoS Negl. Trop. Dis.">
        <title>Revisiting the worldwide diversity of Leptospira species in the environment.</title>
        <authorList>
            <person name="Vincent A.T."/>
            <person name="Schiettekatte O."/>
            <person name="Bourhy P."/>
            <person name="Veyrier F.J."/>
            <person name="Picardeau M."/>
        </authorList>
    </citation>
    <scope>NUCLEOTIDE SEQUENCE [LARGE SCALE GENOMIC DNA]</scope>
    <source>
        <strain evidence="3">201300427</strain>
    </source>
</reference>
<evidence type="ECO:0000256" key="2">
    <source>
        <dbReference type="RuleBase" id="RU000363"/>
    </source>
</evidence>
<dbReference type="SUPFAM" id="SSF51735">
    <property type="entry name" value="NAD(P)-binding Rossmann-fold domains"/>
    <property type="match status" value="1"/>
</dbReference>
<dbReference type="CDD" id="cd05233">
    <property type="entry name" value="SDR_c"/>
    <property type="match status" value="1"/>
</dbReference>
<dbReference type="AlphaFoldDB" id="A0A4V3JXW1"/>
<organism evidence="3 4">
    <name type="scientific">Leptospira idonii</name>
    <dbReference type="NCBI Taxonomy" id="1193500"/>
    <lineage>
        <taxon>Bacteria</taxon>
        <taxon>Pseudomonadati</taxon>
        <taxon>Spirochaetota</taxon>
        <taxon>Spirochaetia</taxon>
        <taxon>Leptospirales</taxon>
        <taxon>Leptospiraceae</taxon>
        <taxon>Leptospira</taxon>
    </lineage>
</organism>
<dbReference type="EMBL" id="RQHW01000042">
    <property type="protein sequence ID" value="TGN18946.1"/>
    <property type="molecule type" value="Genomic_DNA"/>
</dbReference>
<dbReference type="Pfam" id="PF00106">
    <property type="entry name" value="adh_short"/>
    <property type="match status" value="1"/>
</dbReference>
<protein>
    <submittedName>
        <fullName evidence="3">SDR family oxidoreductase</fullName>
    </submittedName>
</protein>